<dbReference type="EMBL" id="CP029193">
    <property type="protein sequence ID" value="QES26849.1"/>
    <property type="molecule type" value="Genomic_DNA"/>
</dbReference>
<feature type="signal peptide" evidence="1">
    <location>
        <begin position="1"/>
        <end position="29"/>
    </location>
</feature>
<evidence type="ECO:0000313" key="4">
    <source>
        <dbReference type="Proteomes" id="UP000323046"/>
    </source>
</evidence>
<evidence type="ECO:0000256" key="1">
    <source>
        <dbReference type="SAM" id="SignalP"/>
    </source>
</evidence>
<dbReference type="OrthoDB" id="3510378at2"/>
<sequence>MSNVRRARRLRGPVMVSAAVTALALTASGCVTVHGEREIVPNATKPEAERALKDFLKAYNAADKAYDPALDAPRITGPLGAINQGGLKSRRVQHPDGNAGHVPLELTDATYSIPKKAGWPRWFMADTKANRRSDLRWLWVFTKSGPDQLWRATYLNLVSPQKMPELKKDEDGWAVPVAPTAKDLAMAPTDLGEQYTTYLKSGGDGFAPGDHTTRWKAFRERNSKRAGLAVQYVDEPRNDGAFAPLGLRTEDGGALMFFSTHHYEKQTAFKGLSPKVDADAKALLKGTVRQTVMLERVSNQVVVDPKKTARGAKGADGGKVAFLGRIQGLTGAKGE</sequence>
<evidence type="ECO:0000313" key="3">
    <source>
        <dbReference type="EMBL" id="QES26849.1"/>
    </source>
</evidence>
<protein>
    <recommendedName>
        <fullName evidence="2">DUF8094 domain-containing protein</fullName>
    </recommendedName>
</protein>
<dbReference type="PROSITE" id="PS51257">
    <property type="entry name" value="PROKAR_LIPOPROTEIN"/>
    <property type="match status" value="1"/>
</dbReference>
<dbReference type="InterPro" id="IPR058407">
    <property type="entry name" value="DUF8094"/>
</dbReference>
<dbReference type="Proteomes" id="UP000323046">
    <property type="component" value="Chromosome"/>
</dbReference>
<accession>A0A5P2BEV4</accession>
<dbReference type="AlphaFoldDB" id="A0A5P2BEV4"/>
<feature type="chain" id="PRO_5039671334" description="DUF8094 domain-containing protein" evidence="1">
    <location>
        <begin position="30"/>
        <end position="335"/>
    </location>
</feature>
<reference evidence="3 4" key="1">
    <citation type="submission" date="2018-05" db="EMBL/GenBank/DDBJ databases">
        <title>Streptomyces venezuelae.</title>
        <authorList>
            <person name="Kim W."/>
            <person name="Lee N."/>
            <person name="Cho B.-K."/>
        </authorList>
    </citation>
    <scope>NUCLEOTIDE SEQUENCE [LARGE SCALE GENOMIC DNA]</scope>
    <source>
        <strain evidence="3 4">ATCC 14583</strain>
    </source>
</reference>
<organism evidence="3 4">
    <name type="scientific">Streptomyces venezuelae</name>
    <dbReference type="NCBI Taxonomy" id="54571"/>
    <lineage>
        <taxon>Bacteria</taxon>
        <taxon>Bacillati</taxon>
        <taxon>Actinomycetota</taxon>
        <taxon>Actinomycetes</taxon>
        <taxon>Kitasatosporales</taxon>
        <taxon>Streptomycetaceae</taxon>
        <taxon>Streptomyces</taxon>
    </lineage>
</organism>
<feature type="domain" description="DUF8094" evidence="2">
    <location>
        <begin position="40"/>
        <end position="334"/>
    </location>
</feature>
<evidence type="ECO:0000259" key="2">
    <source>
        <dbReference type="Pfam" id="PF26366"/>
    </source>
</evidence>
<proteinExistence type="predicted"/>
<dbReference type="Pfam" id="PF26366">
    <property type="entry name" value="DUF8094"/>
    <property type="match status" value="1"/>
</dbReference>
<keyword evidence="1" id="KW-0732">Signal</keyword>
<dbReference type="RefSeq" id="WP_150167155.1">
    <property type="nucleotide sequence ID" value="NZ_CP029193.1"/>
</dbReference>
<keyword evidence="4" id="KW-1185">Reference proteome</keyword>
<gene>
    <name evidence="3" type="ORF">DEJ47_10530</name>
</gene>
<name>A0A5P2BEV4_STRVZ</name>